<reference evidence="1 2" key="1">
    <citation type="journal article" date="2014" name="Arch. Microbiol.">
        <title>Arthrobacter enclensis sp. nov., isolated from sediment sample.</title>
        <authorList>
            <person name="Dastager S.G."/>
            <person name="Liu Q."/>
            <person name="Tang S.K."/>
            <person name="Krishnamurthi S."/>
            <person name="Lee J.C."/>
            <person name="Li W.J."/>
        </authorList>
    </citation>
    <scope>NUCLEOTIDE SEQUENCE [LARGE SCALE GENOMIC DNA]</scope>
    <source>
        <strain evidence="1 2">NIO-1008</strain>
    </source>
</reference>
<accession>A0A0V8IW66</accession>
<dbReference type="AlphaFoldDB" id="A0A0V8IW66"/>
<dbReference type="OrthoDB" id="3782133at2"/>
<evidence type="ECO:0008006" key="3">
    <source>
        <dbReference type="Google" id="ProtNLM"/>
    </source>
</evidence>
<gene>
    <name evidence="1" type="ORF">AS031_01135</name>
</gene>
<sequence>MGESAGEAGLSVAEGVLLGHALVARVAEDLGVRVFFIKGPASVQLGLRKPKISNDVDVFVAPADLELLLDGLRERGWRARPVDPDGRAFPKHSVTVDHPDWPCCIDVHYRFPGMEKHAGECFELMWVHTQELLLTGQQVRVPTKALGIVILVLHALRAPHLAESRQELDYITAMVQQEQLESEVLDLSTRAGALAAMRPYLESVVPGEEAPVWPAPSTEWRNRVLAREPGSARLLALVQAPWPAKPGMLWRSVAPKSETFLGGDIYADVSFSGRLGLHRARWSRFLKALPQIIKDFSHYRA</sequence>
<dbReference type="Proteomes" id="UP000053199">
    <property type="component" value="Unassembled WGS sequence"/>
</dbReference>
<dbReference type="STRING" id="993070.AS031_01135"/>
<dbReference type="InterPro" id="IPR039498">
    <property type="entry name" value="NTP_transf_5"/>
</dbReference>
<dbReference type="RefSeq" id="WP_058266315.1">
    <property type="nucleotide sequence ID" value="NZ_FMAZ01000001.1"/>
</dbReference>
<evidence type="ECO:0000313" key="2">
    <source>
        <dbReference type="Proteomes" id="UP000053199"/>
    </source>
</evidence>
<proteinExistence type="predicted"/>
<comment type="caution">
    <text evidence="1">The sequence shown here is derived from an EMBL/GenBank/DDBJ whole genome shotgun (WGS) entry which is preliminary data.</text>
</comment>
<dbReference type="EMBL" id="LNQM01000001">
    <property type="protein sequence ID" value="KSU78688.1"/>
    <property type="molecule type" value="Genomic_DNA"/>
</dbReference>
<evidence type="ECO:0000313" key="1">
    <source>
        <dbReference type="EMBL" id="KSU78688.1"/>
    </source>
</evidence>
<organism evidence="1 2">
    <name type="scientific">Pseudarthrobacter enclensis</name>
    <dbReference type="NCBI Taxonomy" id="993070"/>
    <lineage>
        <taxon>Bacteria</taxon>
        <taxon>Bacillati</taxon>
        <taxon>Actinomycetota</taxon>
        <taxon>Actinomycetes</taxon>
        <taxon>Micrococcales</taxon>
        <taxon>Micrococcaceae</taxon>
        <taxon>Pseudarthrobacter</taxon>
    </lineage>
</organism>
<protein>
    <recommendedName>
        <fullName evidence="3">2-nitropropane dioxygenase</fullName>
    </recommendedName>
</protein>
<keyword evidence="2" id="KW-1185">Reference proteome</keyword>
<name>A0A0V8IW66_9MICC</name>
<dbReference type="Pfam" id="PF14907">
    <property type="entry name" value="NTP_transf_5"/>
    <property type="match status" value="1"/>
</dbReference>